<reference evidence="2 3" key="1">
    <citation type="submission" date="2024-02" db="EMBL/GenBank/DDBJ databases">
        <title>Discinaceae phylogenomics.</title>
        <authorList>
            <person name="Dirks A.C."/>
            <person name="James T.Y."/>
        </authorList>
    </citation>
    <scope>NUCLEOTIDE SEQUENCE [LARGE SCALE GENOMIC DNA]</scope>
    <source>
        <strain evidence="2 3">ACD0624</strain>
    </source>
</reference>
<gene>
    <name evidence="2" type="ORF">Q9L58_008457</name>
</gene>
<dbReference type="InterPro" id="IPR029453">
    <property type="entry name" value="Rictor_IV"/>
</dbReference>
<dbReference type="InterPro" id="IPR028268">
    <property type="entry name" value="Pianissimo_fam"/>
</dbReference>
<keyword evidence="3" id="KW-1185">Reference proteome</keyword>
<dbReference type="Pfam" id="PF14668">
    <property type="entry name" value="RICTOR_V"/>
    <property type="match status" value="1"/>
</dbReference>
<dbReference type="InterPro" id="IPR029452">
    <property type="entry name" value="RICTOR_V"/>
</dbReference>
<dbReference type="SUPFAM" id="SSF48371">
    <property type="entry name" value="ARM repeat"/>
    <property type="match status" value="1"/>
</dbReference>
<evidence type="ECO:0000313" key="3">
    <source>
        <dbReference type="Proteomes" id="UP001447188"/>
    </source>
</evidence>
<dbReference type="EMBL" id="JBBBZM010000158">
    <property type="protein sequence ID" value="KAL0632652.1"/>
    <property type="molecule type" value="Genomic_DNA"/>
</dbReference>
<dbReference type="Proteomes" id="UP001447188">
    <property type="component" value="Unassembled WGS sequence"/>
</dbReference>
<sequence length="440" mass="49372">MRQGGTSSNHSWESFNGRAEGGTARLFATNHLRSLISTTSVGQTPSQTQQSNETAEWAIGLLMTQLYDPDVEVCETAVKILEEACNATHNLEYVVKRRPQLDHLGEIGAPLLLRFLSTSVGYHYLNELDYINREMDDWFHGRNDSYVLTVEASLARAFADEEPVKKRPGDINVIDRDMMGIVPPHFYRELARTSEGCVLLREKGHFDQFAWFIREHALADEDVEIVTKVKGCLWAVGNIGSMPFGAPFLDEANIVESIVKIAEQSPVLTLKGTAFFVLGLISKTMQGLEILLEHGWDGTTTTMGDSLGFCVPLQLGRLFSLRPWVHTGDETNASSRSSPLSSVIGDDPLDAKILSAIANLNNHILEGTSTKELNRLKANHVAHFQNSDLYRRVMTLLESYRYRQHVRRYIIDLFDKSVVERIVKEEQGPAEPPQSPEDMR</sequence>
<dbReference type="PANTHER" id="PTHR13298:SF11">
    <property type="entry name" value="RAPAMYCIN-INSENSITIVE COMPANION OF MTOR"/>
    <property type="match status" value="1"/>
</dbReference>
<dbReference type="Pfam" id="PF14663">
    <property type="entry name" value="RasGEF_N_2"/>
    <property type="match status" value="1"/>
</dbReference>
<evidence type="ECO:0000313" key="2">
    <source>
        <dbReference type="EMBL" id="KAL0632652.1"/>
    </source>
</evidence>
<dbReference type="SMART" id="SM01310">
    <property type="entry name" value="RICTOR_V"/>
    <property type="match status" value="1"/>
</dbReference>
<comment type="caution">
    <text evidence="2">The sequence shown here is derived from an EMBL/GenBank/DDBJ whole genome shotgun (WGS) entry which is preliminary data.</text>
</comment>
<dbReference type="PANTHER" id="PTHR13298">
    <property type="entry name" value="CYTOSOLIC REGULATOR PIANISSIMO"/>
    <property type="match status" value="1"/>
</dbReference>
<dbReference type="SMART" id="SM01303">
    <property type="entry name" value="RasGEF_N_2"/>
    <property type="match status" value="1"/>
</dbReference>
<name>A0ABR3GAD1_9PEZI</name>
<accession>A0ABR3GAD1</accession>
<dbReference type="InterPro" id="IPR016024">
    <property type="entry name" value="ARM-type_fold"/>
</dbReference>
<protein>
    <recommendedName>
        <fullName evidence="1">Rapamycin-insensitive companion of mTOR domain-containing protein</fullName>
    </recommendedName>
</protein>
<evidence type="ECO:0000259" key="1">
    <source>
        <dbReference type="SMART" id="SM01310"/>
    </source>
</evidence>
<proteinExistence type="predicted"/>
<organism evidence="2 3">
    <name type="scientific">Discina gigas</name>
    <dbReference type="NCBI Taxonomy" id="1032678"/>
    <lineage>
        <taxon>Eukaryota</taxon>
        <taxon>Fungi</taxon>
        <taxon>Dikarya</taxon>
        <taxon>Ascomycota</taxon>
        <taxon>Pezizomycotina</taxon>
        <taxon>Pezizomycetes</taxon>
        <taxon>Pezizales</taxon>
        <taxon>Discinaceae</taxon>
        <taxon>Discina</taxon>
    </lineage>
</organism>
<feature type="domain" description="Rapamycin-insensitive companion of mTOR" evidence="1">
    <location>
        <begin position="226"/>
        <end position="298"/>
    </location>
</feature>